<feature type="transmembrane region" description="Helical" evidence="1">
    <location>
        <begin position="98"/>
        <end position="119"/>
    </location>
</feature>
<dbReference type="Proteomes" id="UP000240243">
    <property type="component" value="Unassembled WGS sequence"/>
</dbReference>
<keyword evidence="3" id="KW-1185">Reference proteome</keyword>
<organism evidence="2 3">
    <name type="scientific">Zobellella endophytica</name>
    <dbReference type="NCBI Taxonomy" id="2116700"/>
    <lineage>
        <taxon>Bacteria</taxon>
        <taxon>Pseudomonadati</taxon>
        <taxon>Pseudomonadota</taxon>
        <taxon>Gammaproteobacteria</taxon>
        <taxon>Aeromonadales</taxon>
        <taxon>Aeromonadaceae</taxon>
        <taxon>Zobellella</taxon>
    </lineage>
</organism>
<dbReference type="EMBL" id="PXYG01000001">
    <property type="protein sequence ID" value="PSJ47638.1"/>
    <property type="molecule type" value="Genomic_DNA"/>
</dbReference>
<keyword evidence="1" id="KW-0812">Transmembrane</keyword>
<sequence>MSGEWLVALEATALAGALRSSVWVYPLVNAAHILGVALLVGAIIPLDLRLLGAWRSVPLAPLWRVLTRTAGAGLALAIVFGSLLFITGATEYAASGLFLSKMAVVAMGTANALALRLALPAELLHMPPPTGKSPGRLRLAGGISLAAWLTALTLGRFVGYF</sequence>
<evidence type="ECO:0008006" key="4">
    <source>
        <dbReference type="Google" id="ProtNLM"/>
    </source>
</evidence>
<feature type="transmembrane region" description="Helical" evidence="1">
    <location>
        <begin position="65"/>
        <end position="86"/>
    </location>
</feature>
<feature type="transmembrane region" description="Helical" evidence="1">
    <location>
        <begin position="139"/>
        <end position="158"/>
    </location>
</feature>
<keyword evidence="1" id="KW-1133">Transmembrane helix</keyword>
<gene>
    <name evidence="2" type="ORF">C7H85_02060</name>
</gene>
<reference evidence="2 3" key="1">
    <citation type="submission" date="2018-03" db="EMBL/GenBank/DDBJ databases">
        <title>The draft genome of Zobellella sp. 59N8.</title>
        <authorList>
            <person name="Liu L."/>
            <person name="Li L."/>
            <person name="Zhang X."/>
            <person name="Liang L."/>
            <person name="Wang T."/>
        </authorList>
    </citation>
    <scope>NUCLEOTIDE SEQUENCE [LARGE SCALE GENOMIC DNA]</scope>
    <source>
        <strain evidence="2 3">59N8</strain>
    </source>
</reference>
<comment type="caution">
    <text evidence="2">The sequence shown here is derived from an EMBL/GenBank/DDBJ whole genome shotgun (WGS) entry which is preliminary data.</text>
</comment>
<accession>A0A2P7RBM0</accession>
<dbReference type="AlphaFoldDB" id="A0A2P7RBM0"/>
<evidence type="ECO:0000313" key="3">
    <source>
        <dbReference type="Proteomes" id="UP000240243"/>
    </source>
</evidence>
<keyword evidence="1" id="KW-0472">Membrane</keyword>
<name>A0A2P7RBM0_9GAMM</name>
<protein>
    <recommendedName>
        <fullName evidence="4">DUF2214 domain-containing protein</fullName>
    </recommendedName>
</protein>
<proteinExistence type="predicted"/>
<evidence type="ECO:0000313" key="2">
    <source>
        <dbReference type="EMBL" id="PSJ47638.1"/>
    </source>
</evidence>
<feature type="transmembrane region" description="Helical" evidence="1">
    <location>
        <begin position="23"/>
        <end position="44"/>
    </location>
</feature>
<evidence type="ECO:0000256" key="1">
    <source>
        <dbReference type="SAM" id="Phobius"/>
    </source>
</evidence>
<dbReference type="RefSeq" id="WP_106728051.1">
    <property type="nucleotide sequence ID" value="NZ_PXYG01000001.1"/>
</dbReference>
<dbReference type="OrthoDB" id="7063120at2"/>